<sequence length="205" mass="23066">MASRLGFFRDASKKVENRDVPQNSGQLIILFTNVGKNGIKLNAASPNIEAIKVNPNLAKAGLKVIKNKKYNPRLIIHSIPAELKVRKRLVNSDHIYLQYSVCKCSGTRESRDCNNKYKVPKCNNCVSNANMHCKPRLLRKGISDVSEDIKSIVKWTHSNRLLLNFDKMQAIIFGLPGTLMRSSMKAFHRSRLVMQLCGGSETLNI</sequence>
<keyword evidence="2" id="KW-1185">Reference proteome</keyword>
<evidence type="ECO:0000313" key="2">
    <source>
        <dbReference type="Proteomes" id="UP000075809"/>
    </source>
</evidence>
<gene>
    <name evidence="1" type="ORF">ALC60_14857</name>
</gene>
<dbReference type="EMBL" id="KQ983254">
    <property type="protein sequence ID" value="KYQ46150.1"/>
    <property type="molecule type" value="Genomic_DNA"/>
</dbReference>
<name>A0A151WEA0_9HYME</name>
<evidence type="ECO:0000313" key="1">
    <source>
        <dbReference type="EMBL" id="KYQ46150.1"/>
    </source>
</evidence>
<reference evidence="1 2" key="1">
    <citation type="submission" date="2015-09" db="EMBL/GenBank/DDBJ databases">
        <title>Trachymyrmex zeteki WGS genome.</title>
        <authorList>
            <person name="Nygaard S."/>
            <person name="Hu H."/>
            <person name="Boomsma J."/>
            <person name="Zhang G."/>
        </authorList>
    </citation>
    <scope>NUCLEOTIDE SEQUENCE [LARGE SCALE GENOMIC DNA]</scope>
    <source>
        <strain evidence="1">Tzet28-1</strain>
        <tissue evidence="1">Whole body</tissue>
    </source>
</reference>
<organism evidence="1 2">
    <name type="scientific">Mycetomoellerius zeteki</name>
    <dbReference type="NCBI Taxonomy" id="64791"/>
    <lineage>
        <taxon>Eukaryota</taxon>
        <taxon>Metazoa</taxon>
        <taxon>Ecdysozoa</taxon>
        <taxon>Arthropoda</taxon>
        <taxon>Hexapoda</taxon>
        <taxon>Insecta</taxon>
        <taxon>Pterygota</taxon>
        <taxon>Neoptera</taxon>
        <taxon>Endopterygota</taxon>
        <taxon>Hymenoptera</taxon>
        <taxon>Apocrita</taxon>
        <taxon>Aculeata</taxon>
        <taxon>Formicoidea</taxon>
        <taxon>Formicidae</taxon>
        <taxon>Myrmicinae</taxon>
        <taxon>Mycetomoellerius</taxon>
    </lineage>
</organism>
<dbReference type="AlphaFoldDB" id="A0A151WEA0"/>
<proteinExistence type="predicted"/>
<protein>
    <submittedName>
        <fullName evidence="1">Uncharacterized protein</fullName>
    </submittedName>
</protein>
<dbReference type="Proteomes" id="UP000075809">
    <property type="component" value="Unassembled WGS sequence"/>
</dbReference>
<accession>A0A151WEA0</accession>